<accession>A0AA88A9I2</accession>
<name>A0AA88A9I2_FICCA</name>
<protein>
    <submittedName>
        <fullName evidence="1">Uncharacterized protein</fullName>
    </submittedName>
</protein>
<dbReference type="AlphaFoldDB" id="A0AA88A9I2"/>
<gene>
    <name evidence="1" type="ORF">TIFTF001_017429</name>
</gene>
<comment type="caution">
    <text evidence="1">The sequence shown here is derived from an EMBL/GenBank/DDBJ whole genome shotgun (WGS) entry which is preliminary data.</text>
</comment>
<keyword evidence="2" id="KW-1185">Reference proteome</keyword>
<dbReference type="EMBL" id="BTGU01000027">
    <property type="protein sequence ID" value="GMN48260.1"/>
    <property type="molecule type" value="Genomic_DNA"/>
</dbReference>
<reference evidence="1" key="1">
    <citation type="submission" date="2023-07" db="EMBL/GenBank/DDBJ databases">
        <title>draft genome sequence of fig (Ficus carica).</title>
        <authorList>
            <person name="Takahashi T."/>
            <person name="Nishimura K."/>
        </authorList>
    </citation>
    <scope>NUCLEOTIDE SEQUENCE</scope>
</reference>
<dbReference type="Proteomes" id="UP001187192">
    <property type="component" value="Unassembled WGS sequence"/>
</dbReference>
<organism evidence="1 2">
    <name type="scientific">Ficus carica</name>
    <name type="common">Common fig</name>
    <dbReference type="NCBI Taxonomy" id="3494"/>
    <lineage>
        <taxon>Eukaryota</taxon>
        <taxon>Viridiplantae</taxon>
        <taxon>Streptophyta</taxon>
        <taxon>Embryophyta</taxon>
        <taxon>Tracheophyta</taxon>
        <taxon>Spermatophyta</taxon>
        <taxon>Magnoliopsida</taxon>
        <taxon>eudicotyledons</taxon>
        <taxon>Gunneridae</taxon>
        <taxon>Pentapetalae</taxon>
        <taxon>rosids</taxon>
        <taxon>fabids</taxon>
        <taxon>Rosales</taxon>
        <taxon>Moraceae</taxon>
        <taxon>Ficeae</taxon>
        <taxon>Ficus</taxon>
    </lineage>
</organism>
<proteinExistence type="predicted"/>
<evidence type="ECO:0000313" key="1">
    <source>
        <dbReference type="EMBL" id="GMN48260.1"/>
    </source>
</evidence>
<evidence type="ECO:0000313" key="2">
    <source>
        <dbReference type="Proteomes" id="UP001187192"/>
    </source>
</evidence>
<sequence length="99" mass="11434">MGSVDIICSGDPDGSYSEWSWWVDILQVYGYFTSTRRMPRALPVGSGGWCRSRNKDMYSDSQYGTEWQEQQGPTIPKRARSWLGKSHLSQYLGSRWWCA</sequence>